<dbReference type="AlphaFoldDB" id="A0AA40DIR4"/>
<sequence>MDTTVCEDCGDFVRCNYAEVFGGADDKRLVAKVLGAADTGCRLCQAIVNKFKSLQPDLLLVAHANGQRATFRWFARPYGNSNMISPEDWERTFLAVSILELQVEFRMWRVTDGSAAGASFDDHNTGSEPSFTRAAKWLRECMLEHDNCNQVNIPRGWVPHRLLNTGLRSPFPDMIKLEETKGWQTPVRYAALSHCWGDIQPLKLLQSNLHTLVHGIPLGDLPKSFQDAVHTVRMLGIQYLWIDSLCIIQDSKKDWDIESSLMTYVYGGSMLNIAAAASNDCMGGLFQNRQSSYLGPCLLSVASRDRVSILRYQLYDQNLWNAEFESAKLNTRAWVVQERMLSPRTLAFTKTQLFWECRCKRACDEFPSGYPVEYFDKPPMTFELPSLDSKLKTQALIGKEDSRLGESLTMQLSLAWHNLVMLYSRQNITFEQDQLVALSGLTILFAQQGGGDYLAGLWKPTLLSDLLWEASAYKYPRRRSLTYRAPSWSWASMDCPVNYVLGRVMSNRVTILDVNIQTMVGSSQWGRVTGGYLRLQGKLFPNLSVVFRRDLERFSLGKRGINCTIPIARCIPDERDHQEGSVANIESGLLCLPLVSYMNTSRAAGYSCELGLVLSHEGGQSRGHYRRWGIFEVEHSEFFEDSGNQASSEWYVNGEEGIIVII</sequence>
<dbReference type="EMBL" id="JAUKTV010000028">
    <property type="protein sequence ID" value="KAK0701448.1"/>
    <property type="molecule type" value="Genomic_DNA"/>
</dbReference>
<comment type="caution">
    <text evidence="2">The sequence shown here is derived from an EMBL/GenBank/DDBJ whole genome shotgun (WGS) entry which is preliminary data.</text>
</comment>
<dbReference type="Pfam" id="PF06985">
    <property type="entry name" value="HET"/>
    <property type="match status" value="1"/>
</dbReference>
<accession>A0AA40DIR4</accession>
<dbReference type="InterPro" id="IPR010730">
    <property type="entry name" value="HET"/>
</dbReference>
<reference evidence="2" key="1">
    <citation type="submission" date="2023-06" db="EMBL/GenBank/DDBJ databases">
        <title>Genome-scale phylogeny and comparative genomics of the fungal order Sordariales.</title>
        <authorList>
            <consortium name="Lawrence Berkeley National Laboratory"/>
            <person name="Hensen N."/>
            <person name="Bonometti L."/>
            <person name="Westerberg I."/>
            <person name="Brannstrom I.O."/>
            <person name="Guillou S."/>
            <person name="Cros-Aarteil S."/>
            <person name="Calhoun S."/>
            <person name="Haridas S."/>
            <person name="Kuo A."/>
            <person name="Mondo S."/>
            <person name="Pangilinan J."/>
            <person name="Riley R."/>
            <person name="Labutti K."/>
            <person name="Andreopoulos B."/>
            <person name="Lipzen A."/>
            <person name="Chen C."/>
            <person name="Yanf M."/>
            <person name="Daum C."/>
            <person name="Ng V."/>
            <person name="Clum A."/>
            <person name="Steindorff A."/>
            <person name="Ohm R."/>
            <person name="Martin F."/>
            <person name="Silar P."/>
            <person name="Natvig D."/>
            <person name="Lalanne C."/>
            <person name="Gautier V."/>
            <person name="Ament-Velasquez S.L."/>
            <person name="Kruys A."/>
            <person name="Hutchinson M.I."/>
            <person name="Powell A.J."/>
            <person name="Barry K."/>
            <person name="Miller A.N."/>
            <person name="Grigoriev I.V."/>
            <person name="Debuchy R."/>
            <person name="Gladieux P."/>
            <person name="Thoren M.H."/>
            <person name="Johannesson H."/>
        </authorList>
    </citation>
    <scope>NUCLEOTIDE SEQUENCE</scope>
    <source>
        <strain evidence="2">CBS 540.89</strain>
    </source>
</reference>
<gene>
    <name evidence="2" type="ORF">B0T21DRAFT_378973</name>
</gene>
<feature type="domain" description="Heterokaryon incompatibility" evidence="1">
    <location>
        <begin position="189"/>
        <end position="338"/>
    </location>
</feature>
<keyword evidence="3" id="KW-1185">Reference proteome</keyword>
<dbReference type="Proteomes" id="UP001172159">
    <property type="component" value="Unassembled WGS sequence"/>
</dbReference>
<dbReference type="PANTHER" id="PTHR33112">
    <property type="entry name" value="DOMAIN PROTEIN, PUTATIVE-RELATED"/>
    <property type="match status" value="1"/>
</dbReference>
<evidence type="ECO:0000313" key="3">
    <source>
        <dbReference type="Proteomes" id="UP001172159"/>
    </source>
</evidence>
<proteinExistence type="predicted"/>
<protein>
    <submittedName>
        <fullName evidence="2">Heterokaryon incompatibility protein-domain-containing protein</fullName>
    </submittedName>
</protein>
<evidence type="ECO:0000313" key="2">
    <source>
        <dbReference type="EMBL" id="KAK0701448.1"/>
    </source>
</evidence>
<organism evidence="2 3">
    <name type="scientific">Apiosordaria backusii</name>
    <dbReference type="NCBI Taxonomy" id="314023"/>
    <lineage>
        <taxon>Eukaryota</taxon>
        <taxon>Fungi</taxon>
        <taxon>Dikarya</taxon>
        <taxon>Ascomycota</taxon>
        <taxon>Pezizomycotina</taxon>
        <taxon>Sordariomycetes</taxon>
        <taxon>Sordariomycetidae</taxon>
        <taxon>Sordariales</taxon>
        <taxon>Lasiosphaeriaceae</taxon>
        <taxon>Apiosordaria</taxon>
    </lineage>
</organism>
<dbReference type="PANTHER" id="PTHR33112:SF10">
    <property type="entry name" value="TOL"/>
    <property type="match status" value="1"/>
</dbReference>
<name>A0AA40DIR4_9PEZI</name>
<evidence type="ECO:0000259" key="1">
    <source>
        <dbReference type="Pfam" id="PF06985"/>
    </source>
</evidence>